<evidence type="ECO:0000313" key="1">
    <source>
        <dbReference type="EMBL" id="SVD65500.1"/>
    </source>
</evidence>
<sequence>MHQEIVIGPSFIDFLDKHYVPFDYNNPGADLLTRVQEDIIFLDEDRV</sequence>
<accession>A0A382X3R1</accession>
<dbReference type="AlphaFoldDB" id="A0A382X3R1"/>
<feature type="non-terminal residue" evidence="1">
    <location>
        <position position="47"/>
    </location>
</feature>
<dbReference type="EMBL" id="UINC01164572">
    <property type="protein sequence ID" value="SVD65500.1"/>
    <property type="molecule type" value="Genomic_DNA"/>
</dbReference>
<protein>
    <submittedName>
        <fullName evidence="1">Uncharacterized protein</fullName>
    </submittedName>
</protein>
<organism evidence="1">
    <name type="scientific">marine metagenome</name>
    <dbReference type="NCBI Taxonomy" id="408172"/>
    <lineage>
        <taxon>unclassified sequences</taxon>
        <taxon>metagenomes</taxon>
        <taxon>ecological metagenomes</taxon>
    </lineage>
</organism>
<proteinExistence type="predicted"/>
<name>A0A382X3R1_9ZZZZ</name>
<reference evidence="1" key="1">
    <citation type="submission" date="2018-05" db="EMBL/GenBank/DDBJ databases">
        <authorList>
            <person name="Lanie J.A."/>
            <person name="Ng W.-L."/>
            <person name="Kazmierczak K.M."/>
            <person name="Andrzejewski T.M."/>
            <person name="Davidsen T.M."/>
            <person name="Wayne K.J."/>
            <person name="Tettelin H."/>
            <person name="Glass J.I."/>
            <person name="Rusch D."/>
            <person name="Podicherti R."/>
            <person name="Tsui H.-C.T."/>
            <person name="Winkler M.E."/>
        </authorList>
    </citation>
    <scope>NUCLEOTIDE SEQUENCE</scope>
</reference>
<gene>
    <name evidence="1" type="ORF">METZ01_LOCUS418354</name>
</gene>